<dbReference type="EMBL" id="BQKI01000071">
    <property type="protein sequence ID" value="GJN14380.1"/>
    <property type="molecule type" value="Genomic_DNA"/>
</dbReference>
<dbReference type="GO" id="GO:0005506">
    <property type="term" value="F:iron ion binding"/>
    <property type="evidence" value="ECO:0007669"/>
    <property type="project" value="InterPro"/>
</dbReference>
<keyword evidence="2" id="KW-0408">Iron</keyword>
<organism evidence="3 4">
    <name type="scientific">Eleusine coracana subsp. coracana</name>
    <dbReference type="NCBI Taxonomy" id="191504"/>
    <lineage>
        <taxon>Eukaryota</taxon>
        <taxon>Viridiplantae</taxon>
        <taxon>Streptophyta</taxon>
        <taxon>Embryophyta</taxon>
        <taxon>Tracheophyta</taxon>
        <taxon>Spermatophyta</taxon>
        <taxon>Magnoliopsida</taxon>
        <taxon>Liliopsida</taxon>
        <taxon>Poales</taxon>
        <taxon>Poaceae</taxon>
        <taxon>PACMAD clade</taxon>
        <taxon>Chloridoideae</taxon>
        <taxon>Cynodonteae</taxon>
        <taxon>Eleusininae</taxon>
        <taxon>Eleusine</taxon>
    </lineage>
</organism>
<dbReference type="InterPro" id="IPR036396">
    <property type="entry name" value="Cyt_P450_sf"/>
</dbReference>
<accession>A0AAV5DWU8</accession>
<gene>
    <name evidence="3" type="primary">gb01203</name>
    <name evidence="3" type="ORF">PR202_gb01203</name>
</gene>
<dbReference type="GO" id="GO:0004497">
    <property type="term" value="F:monooxygenase activity"/>
    <property type="evidence" value="ECO:0007669"/>
    <property type="project" value="InterPro"/>
</dbReference>
<proteinExistence type="predicted"/>
<comment type="caution">
    <text evidence="3">The sequence shown here is derived from an EMBL/GenBank/DDBJ whole genome shotgun (WGS) entry which is preliminary data.</text>
</comment>
<protein>
    <submittedName>
        <fullName evidence="3">Uncharacterized protein</fullName>
    </submittedName>
</protein>
<dbReference type="AlphaFoldDB" id="A0AAV5DWU8"/>
<reference evidence="3" key="1">
    <citation type="journal article" date="2018" name="DNA Res.">
        <title>Multiple hybrid de novo genome assembly of finger millet, an orphan allotetraploid crop.</title>
        <authorList>
            <person name="Hatakeyama M."/>
            <person name="Aluri S."/>
            <person name="Balachadran M.T."/>
            <person name="Sivarajan S.R."/>
            <person name="Patrignani A."/>
            <person name="Gruter S."/>
            <person name="Poveda L."/>
            <person name="Shimizu-Inatsugi R."/>
            <person name="Baeten J."/>
            <person name="Francoijs K.J."/>
            <person name="Nataraja K.N."/>
            <person name="Reddy Y.A.N."/>
            <person name="Phadnis S."/>
            <person name="Ravikumar R.L."/>
            <person name="Schlapbach R."/>
            <person name="Sreeman S.M."/>
            <person name="Shimizu K.K."/>
        </authorList>
    </citation>
    <scope>NUCLEOTIDE SEQUENCE</scope>
</reference>
<reference evidence="3" key="2">
    <citation type="submission" date="2021-12" db="EMBL/GenBank/DDBJ databases">
        <title>Resequencing data analysis of finger millet.</title>
        <authorList>
            <person name="Hatakeyama M."/>
            <person name="Aluri S."/>
            <person name="Balachadran M.T."/>
            <person name="Sivarajan S.R."/>
            <person name="Poveda L."/>
            <person name="Shimizu-Inatsugi R."/>
            <person name="Schlapbach R."/>
            <person name="Sreeman S.M."/>
            <person name="Shimizu K.K."/>
        </authorList>
    </citation>
    <scope>NUCLEOTIDE SEQUENCE</scope>
</reference>
<dbReference type="SUPFAM" id="SSF48264">
    <property type="entry name" value="Cytochrome P450"/>
    <property type="match status" value="1"/>
</dbReference>
<evidence type="ECO:0000313" key="3">
    <source>
        <dbReference type="EMBL" id="GJN14380.1"/>
    </source>
</evidence>
<dbReference type="GO" id="GO:0016125">
    <property type="term" value="P:sterol metabolic process"/>
    <property type="evidence" value="ECO:0007669"/>
    <property type="project" value="TreeGrafter"/>
</dbReference>
<keyword evidence="4" id="KW-1185">Reference proteome</keyword>
<dbReference type="GO" id="GO:0016132">
    <property type="term" value="P:brassinosteroid biosynthetic process"/>
    <property type="evidence" value="ECO:0007669"/>
    <property type="project" value="TreeGrafter"/>
</dbReference>
<dbReference type="PANTHER" id="PTHR24286:SF234">
    <property type="entry name" value="CYTOCHROME P450 FAMILY PROTEIN, EXPRESSED"/>
    <property type="match status" value="1"/>
</dbReference>
<evidence type="ECO:0000256" key="1">
    <source>
        <dbReference type="ARBA" id="ARBA00022723"/>
    </source>
</evidence>
<name>A0AAV5DWU8_ELECO</name>
<sequence>MVVSADPEVNRFIFQQEGKLFRSWYLETANIIIGEKTIDEFNGTAQKFVRNFMSGLFGLECLKKELLPELEKHIEDSLAEWSAQPDINVNESTTDVIFDLVAKKLVGLHPTTARELRKNYSDFLEGLISFPIYFPGTTFYRCMKAC</sequence>
<dbReference type="GO" id="GO:0010268">
    <property type="term" value="P:brassinosteroid homeostasis"/>
    <property type="evidence" value="ECO:0007669"/>
    <property type="project" value="TreeGrafter"/>
</dbReference>
<keyword evidence="1" id="KW-0479">Metal-binding</keyword>
<dbReference type="PANTHER" id="PTHR24286">
    <property type="entry name" value="CYTOCHROME P450 26"/>
    <property type="match status" value="1"/>
</dbReference>
<evidence type="ECO:0000313" key="4">
    <source>
        <dbReference type="Proteomes" id="UP001054889"/>
    </source>
</evidence>
<dbReference type="Gene3D" id="1.10.630.10">
    <property type="entry name" value="Cytochrome P450"/>
    <property type="match status" value="1"/>
</dbReference>
<evidence type="ECO:0000256" key="2">
    <source>
        <dbReference type="ARBA" id="ARBA00023004"/>
    </source>
</evidence>
<dbReference type="GO" id="GO:0020037">
    <property type="term" value="F:heme binding"/>
    <property type="evidence" value="ECO:0007669"/>
    <property type="project" value="InterPro"/>
</dbReference>
<dbReference type="GO" id="GO:0016705">
    <property type="term" value="F:oxidoreductase activity, acting on paired donors, with incorporation or reduction of molecular oxygen"/>
    <property type="evidence" value="ECO:0007669"/>
    <property type="project" value="InterPro"/>
</dbReference>
<dbReference type="Proteomes" id="UP001054889">
    <property type="component" value="Unassembled WGS sequence"/>
</dbReference>